<proteinExistence type="predicted"/>
<evidence type="ECO:0000256" key="3">
    <source>
        <dbReference type="ARBA" id="ARBA00022801"/>
    </source>
</evidence>
<organism evidence="6">
    <name type="scientific">Arcella intermedia</name>
    <dbReference type="NCBI Taxonomy" id="1963864"/>
    <lineage>
        <taxon>Eukaryota</taxon>
        <taxon>Amoebozoa</taxon>
        <taxon>Tubulinea</taxon>
        <taxon>Elardia</taxon>
        <taxon>Arcellinida</taxon>
        <taxon>Sphaerothecina</taxon>
        <taxon>Arcellidae</taxon>
        <taxon>Arcella</taxon>
    </lineage>
</organism>
<feature type="binding site" evidence="5">
    <location>
        <position position="144"/>
    </location>
    <ligand>
        <name>Mg(2+)</name>
        <dbReference type="ChEBI" id="CHEBI:18420"/>
    </ligand>
</feature>
<keyword evidence="2 5" id="KW-0479">Metal-binding</keyword>
<evidence type="ECO:0000256" key="4">
    <source>
        <dbReference type="ARBA" id="ARBA00022842"/>
    </source>
</evidence>
<keyword evidence="4 5" id="KW-0460">Magnesium</keyword>
<dbReference type="InterPro" id="IPR023214">
    <property type="entry name" value="HAD_sf"/>
</dbReference>
<reference evidence="6" key="1">
    <citation type="journal article" date="2020" name="J. Eukaryot. Microbiol.">
        <title>De novo Sequencing, Assembly and Annotation of the Transcriptome for the Free-Living Testate Amoeba Arcella intermedia.</title>
        <authorList>
            <person name="Ribeiro G.M."/>
            <person name="Porfirio-Sousa A.L."/>
            <person name="Maurer-Alcala X.X."/>
            <person name="Katz L.A."/>
            <person name="Lahr D.J.G."/>
        </authorList>
    </citation>
    <scope>NUCLEOTIDE SEQUENCE</scope>
</reference>
<protein>
    <submittedName>
        <fullName evidence="6">Uncharacterized protein</fullName>
    </submittedName>
</protein>
<dbReference type="PANTHER" id="PTHR20889:SF12">
    <property type="entry name" value="LP01149P"/>
    <property type="match status" value="1"/>
</dbReference>
<dbReference type="NCBIfam" id="TIGR01488">
    <property type="entry name" value="HAD-SF-IB"/>
    <property type="match status" value="1"/>
</dbReference>
<evidence type="ECO:0000313" key="6">
    <source>
        <dbReference type="EMBL" id="NDV36324.1"/>
    </source>
</evidence>
<dbReference type="GO" id="GO:0046872">
    <property type="term" value="F:metal ion binding"/>
    <property type="evidence" value="ECO:0007669"/>
    <property type="project" value="UniProtKB-KW"/>
</dbReference>
<evidence type="ECO:0000256" key="2">
    <source>
        <dbReference type="ARBA" id="ARBA00022723"/>
    </source>
</evidence>
<dbReference type="PANTHER" id="PTHR20889">
    <property type="entry name" value="PHOSPHATASE, ORPHAN 1, 2"/>
    <property type="match status" value="1"/>
</dbReference>
<keyword evidence="3" id="KW-0378">Hydrolase</keyword>
<name>A0A6B2LH78_9EUKA</name>
<sequence>MPHFLLQQVSTMQWTELMDHLLSEIPSYTPESLSAALVSIPFPPAYLALFPLLHAAGCELLVVSDANSYFIEAILAHHDCLKYFRKIYTNPARWENGRLRVDKLMQQPHGCARQCAVNICKSVCLRDYLGERGEADRMLFYVGDGSNDYCPASMLSSEDHVFPRKGFDLEFKCLESPPLAQVHVWSTVEEMMEMMKKLL</sequence>
<dbReference type="InterPro" id="IPR016965">
    <property type="entry name" value="Pase_PHOSPHO-typ"/>
</dbReference>
<dbReference type="AlphaFoldDB" id="A0A6B2LH78"/>
<dbReference type="SUPFAM" id="SSF56784">
    <property type="entry name" value="HAD-like"/>
    <property type="match status" value="1"/>
</dbReference>
<dbReference type="EMBL" id="GIBP01007355">
    <property type="protein sequence ID" value="NDV36324.1"/>
    <property type="molecule type" value="Transcribed_RNA"/>
</dbReference>
<evidence type="ECO:0000256" key="1">
    <source>
        <dbReference type="ARBA" id="ARBA00001946"/>
    </source>
</evidence>
<dbReference type="Pfam" id="PF06888">
    <property type="entry name" value="Put_Phosphatase"/>
    <property type="match status" value="1"/>
</dbReference>
<dbReference type="NCBIfam" id="TIGR01489">
    <property type="entry name" value="DKMTPPase-SF"/>
    <property type="match status" value="1"/>
</dbReference>
<dbReference type="Gene3D" id="3.40.50.1000">
    <property type="entry name" value="HAD superfamily/HAD-like"/>
    <property type="match status" value="1"/>
</dbReference>
<dbReference type="GO" id="GO:0016791">
    <property type="term" value="F:phosphatase activity"/>
    <property type="evidence" value="ECO:0007669"/>
    <property type="project" value="InterPro"/>
</dbReference>
<dbReference type="PIRSF" id="PIRSF031051">
    <property type="entry name" value="PyrdxlP_Pase_PHOSPHO2"/>
    <property type="match status" value="1"/>
</dbReference>
<dbReference type="InterPro" id="IPR036412">
    <property type="entry name" value="HAD-like_sf"/>
</dbReference>
<comment type="cofactor">
    <cofactor evidence="1 5">
        <name>Mg(2+)</name>
        <dbReference type="ChEBI" id="CHEBI:18420"/>
    </cofactor>
</comment>
<dbReference type="InterPro" id="IPR006384">
    <property type="entry name" value="HAD_hydro_PyrdxlP_Pase-like"/>
</dbReference>
<evidence type="ECO:0000256" key="5">
    <source>
        <dbReference type="PIRSR" id="PIRSR031051-3"/>
    </source>
</evidence>
<accession>A0A6B2LH78</accession>